<comment type="caution">
    <text evidence="2">The sequence shown here is derived from an EMBL/GenBank/DDBJ whole genome shotgun (WGS) entry which is preliminary data.</text>
</comment>
<name>A0ABY2HXR6_9MICO</name>
<proteinExistence type="predicted"/>
<accession>A0ABY2HXR6</accession>
<organism evidence="2 3">
    <name type="scientific">Cryobacterium flavum</name>
    <dbReference type="NCBI Taxonomy" id="1424659"/>
    <lineage>
        <taxon>Bacteria</taxon>
        <taxon>Bacillati</taxon>
        <taxon>Actinomycetota</taxon>
        <taxon>Actinomycetes</taxon>
        <taxon>Micrococcales</taxon>
        <taxon>Microbacteriaceae</taxon>
        <taxon>Cryobacterium</taxon>
    </lineage>
</organism>
<reference evidence="2 3" key="1">
    <citation type="submission" date="2019-03" db="EMBL/GenBank/DDBJ databases">
        <title>Genomics of glacier-inhabiting Cryobacterium strains.</title>
        <authorList>
            <person name="Liu Q."/>
            <person name="Xin Y.-H."/>
        </authorList>
    </citation>
    <scope>NUCLEOTIDE SEQUENCE [LARGE SCALE GENOMIC DNA]</scope>
    <source>
        <strain evidence="2 3">Hh8</strain>
    </source>
</reference>
<evidence type="ECO:0000313" key="3">
    <source>
        <dbReference type="Proteomes" id="UP000298252"/>
    </source>
</evidence>
<sequence length="111" mass="12656">MERIAQQLLTRLRRTNRSVGPPRESPRVLRDDHSEQRLTQLGLQSTNNVADSKFHSTSMRITNDASTRHRLHSKIRQTAHLQWSTDSSLTSIFLSGNMSGDMTDNGDYVSF</sequence>
<evidence type="ECO:0000313" key="2">
    <source>
        <dbReference type="EMBL" id="TFB73632.1"/>
    </source>
</evidence>
<gene>
    <name evidence="2" type="ORF">E3O21_17180</name>
</gene>
<dbReference type="EMBL" id="SOFD01000040">
    <property type="protein sequence ID" value="TFB73632.1"/>
    <property type="molecule type" value="Genomic_DNA"/>
</dbReference>
<evidence type="ECO:0000256" key="1">
    <source>
        <dbReference type="SAM" id="MobiDB-lite"/>
    </source>
</evidence>
<keyword evidence="3" id="KW-1185">Reference proteome</keyword>
<dbReference type="Proteomes" id="UP000298252">
    <property type="component" value="Unassembled WGS sequence"/>
</dbReference>
<feature type="compositionally biased region" description="Basic and acidic residues" evidence="1">
    <location>
        <begin position="24"/>
        <end position="34"/>
    </location>
</feature>
<feature type="region of interest" description="Disordered" evidence="1">
    <location>
        <begin position="9"/>
        <end position="34"/>
    </location>
</feature>
<protein>
    <submittedName>
        <fullName evidence="2">Uncharacterized protein</fullName>
    </submittedName>
</protein>